<evidence type="ECO:0000259" key="1">
    <source>
        <dbReference type="Pfam" id="PF00149"/>
    </source>
</evidence>
<sequence length="270" mass="30832">MAEAERPRTLWAVADLHVSVRGNREVVAGLAPDNPDDWLIVAGDVAERPELILRTLGELAARYARVIFTPGNHDLFCRGTDRHVGEDRYAQLIEGCRTLGVLTPEDPYPQFGGVTVCPLFTLYDYSWRRPGTTVDEALAEAAERGVVFTDEMSIRPFADPVLWCRRRLAYTVRRLSRIAGPTVLVNHWPLAPEPLAALRHPEMTPWCGTRHTRDWPRRYGARAVVYGHLHIPAVHEIDGVRHAEVSLGYPRQWRRRPPEPRWPYPVMEDR</sequence>
<dbReference type="Pfam" id="PF00149">
    <property type="entry name" value="Metallophos"/>
    <property type="match status" value="1"/>
</dbReference>
<accession>A0A1L7CXN6</accession>
<dbReference type="Proteomes" id="UP000185469">
    <property type="component" value="Chromosome"/>
</dbReference>
<dbReference type="GO" id="GO:0016787">
    <property type="term" value="F:hydrolase activity"/>
    <property type="evidence" value="ECO:0007669"/>
    <property type="project" value="InterPro"/>
</dbReference>
<dbReference type="CDD" id="cd00838">
    <property type="entry name" value="MPP_superfamily"/>
    <property type="match status" value="2"/>
</dbReference>
<dbReference type="AlphaFoldDB" id="A0A1L7CXN6"/>
<reference evidence="2 3" key="1">
    <citation type="submission" date="2014-08" db="EMBL/GenBank/DDBJ databases">
        <title>Complete genome sequence of Corynebacterium sphenisci CECT 5990(T) (=DSM 44792(T)), isolated from healthy wild penguins.</title>
        <authorList>
            <person name="Ruckert C."/>
            <person name="Albersmeier A."/>
            <person name="Winkler A."/>
            <person name="Kalinowski J."/>
        </authorList>
    </citation>
    <scope>NUCLEOTIDE SEQUENCE [LARGE SCALE GENOMIC DNA]</scope>
    <source>
        <strain evidence="2 3">DSM 44792</strain>
    </source>
</reference>
<feature type="domain" description="Calcineurin-like phosphoesterase" evidence="1">
    <location>
        <begin position="10"/>
        <end position="232"/>
    </location>
</feature>
<name>A0A1L7CXN6_9CORY</name>
<dbReference type="PANTHER" id="PTHR36492:SF2">
    <property type="entry name" value="[ACYL-CARRIER-PROTEIN] PHOSPHODIESTERASE PPTH"/>
    <property type="match status" value="1"/>
</dbReference>
<dbReference type="InterPro" id="IPR029052">
    <property type="entry name" value="Metallo-depent_PP-like"/>
</dbReference>
<protein>
    <submittedName>
        <fullName evidence="2">Serine/threonine protein phosphatase</fullName>
    </submittedName>
</protein>
<dbReference type="KEGG" id="csph:CSPHI_05480"/>
<dbReference type="Gene3D" id="3.60.21.10">
    <property type="match status" value="1"/>
</dbReference>
<evidence type="ECO:0000313" key="2">
    <source>
        <dbReference type="EMBL" id="APT90578.1"/>
    </source>
</evidence>
<evidence type="ECO:0000313" key="3">
    <source>
        <dbReference type="Proteomes" id="UP000185469"/>
    </source>
</evidence>
<dbReference type="STRING" id="1437874.CSPHI_05480"/>
<dbReference type="OrthoDB" id="9013891at2"/>
<dbReference type="InterPro" id="IPR052963">
    <property type="entry name" value="Pantetheine_PDE"/>
</dbReference>
<keyword evidence="3" id="KW-1185">Reference proteome</keyword>
<dbReference type="EMBL" id="CP009248">
    <property type="protein sequence ID" value="APT90578.1"/>
    <property type="molecule type" value="Genomic_DNA"/>
</dbReference>
<gene>
    <name evidence="2" type="ORF">CSPHI_05480</name>
</gene>
<proteinExistence type="predicted"/>
<dbReference type="InterPro" id="IPR004843">
    <property type="entry name" value="Calcineurin-like_PHP"/>
</dbReference>
<dbReference type="PANTHER" id="PTHR36492">
    <property type="match status" value="1"/>
</dbReference>
<dbReference type="RefSeq" id="WP_075691836.1">
    <property type="nucleotide sequence ID" value="NZ_CP009248.1"/>
</dbReference>
<dbReference type="SUPFAM" id="SSF56300">
    <property type="entry name" value="Metallo-dependent phosphatases"/>
    <property type="match status" value="1"/>
</dbReference>
<organism evidence="2 3">
    <name type="scientific">Corynebacterium sphenisci DSM 44792</name>
    <dbReference type="NCBI Taxonomy" id="1437874"/>
    <lineage>
        <taxon>Bacteria</taxon>
        <taxon>Bacillati</taxon>
        <taxon>Actinomycetota</taxon>
        <taxon>Actinomycetes</taxon>
        <taxon>Mycobacteriales</taxon>
        <taxon>Corynebacteriaceae</taxon>
        <taxon>Corynebacterium</taxon>
    </lineage>
</organism>